<feature type="region of interest" description="Disordered" evidence="1">
    <location>
        <begin position="26"/>
        <end position="56"/>
    </location>
</feature>
<feature type="compositionally biased region" description="Polar residues" evidence="1">
    <location>
        <begin position="47"/>
        <end position="56"/>
    </location>
</feature>
<reference evidence="3 4" key="1">
    <citation type="submission" date="2024-02" db="EMBL/GenBank/DDBJ databases">
        <authorList>
            <person name="Vignale AGUSTIN F."/>
            <person name="Sosa J E."/>
            <person name="Modenutti C."/>
        </authorList>
    </citation>
    <scope>NUCLEOTIDE SEQUENCE [LARGE SCALE GENOMIC DNA]</scope>
</reference>
<keyword evidence="4" id="KW-1185">Reference proteome</keyword>
<evidence type="ECO:0000256" key="1">
    <source>
        <dbReference type="SAM" id="MobiDB-lite"/>
    </source>
</evidence>
<comment type="caution">
    <text evidence="3">The sequence shown here is derived from an EMBL/GenBank/DDBJ whole genome shotgun (WGS) entry which is preliminary data.</text>
</comment>
<evidence type="ECO:0000313" key="3">
    <source>
        <dbReference type="EMBL" id="CAK9179521.1"/>
    </source>
</evidence>
<gene>
    <name evidence="3" type="ORF">ILEXP_LOCUS49456</name>
</gene>
<accession>A0ABC8UF50</accession>
<name>A0ABC8UF50_9AQUA</name>
<dbReference type="PROSITE" id="PS50030">
    <property type="entry name" value="UBA"/>
    <property type="match status" value="1"/>
</dbReference>
<dbReference type="EMBL" id="CAUOFW020007524">
    <property type="protein sequence ID" value="CAK9179521.1"/>
    <property type="molecule type" value="Genomic_DNA"/>
</dbReference>
<dbReference type="InterPro" id="IPR050390">
    <property type="entry name" value="C5-Methyltransferase"/>
</dbReference>
<dbReference type="InterPro" id="IPR015940">
    <property type="entry name" value="UBA"/>
</dbReference>
<dbReference type="PANTHER" id="PTHR23068:SF25">
    <property type="entry name" value="DNA (CYTOSINE-5)-METHYLTRANSFERASE DRM2"/>
    <property type="match status" value="1"/>
</dbReference>
<dbReference type="PANTHER" id="PTHR23068">
    <property type="entry name" value="DNA CYTOSINE-5- -METHYLTRANSFERASE 3-RELATED"/>
    <property type="match status" value="1"/>
</dbReference>
<dbReference type="AlphaFoldDB" id="A0ABC8UF50"/>
<organism evidence="3 4">
    <name type="scientific">Ilex paraguariensis</name>
    <name type="common">yerba mate</name>
    <dbReference type="NCBI Taxonomy" id="185542"/>
    <lineage>
        <taxon>Eukaryota</taxon>
        <taxon>Viridiplantae</taxon>
        <taxon>Streptophyta</taxon>
        <taxon>Embryophyta</taxon>
        <taxon>Tracheophyta</taxon>
        <taxon>Spermatophyta</taxon>
        <taxon>Magnoliopsida</taxon>
        <taxon>eudicotyledons</taxon>
        <taxon>Gunneridae</taxon>
        <taxon>Pentapetalae</taxon>
        <taxon>asterids</taxon>
        <taxon>campanulids</taxon>
        <taxon>Aquifoliales</taxon>
        <taxon>Aquifoliaceae</taxon>
        <taxon>Ilex</taxon>
    </lineage>
</organism>
<evidence type="ECO:0000313" key="4">
    <source>
        <dbReference type="Proteomes" id="UP001642360"/>
    </source>
</evidence>
<dbReference type="Proteomes" id="UP001642360">
    <property type="component" value="Unassembled WGS sequence"/>
</dbReference>
<dbReference type="SUPFAM" id="SSF46934">
    <property type="entry name" value="UBA-like"/>
    <property type="match status" value="1"/>
</dbReference>
<protein>
    <recommendedName>
        <fullName evidence="2">UBA domain-containing protein</fullName>
    </recommendedName>
</protein>
<feature type="domain" description="UBA" evidence="2">
    <location>
        <begin position="51"/>
        <end position="96"/>
    </location>
</feature>
<sequence length="124" mass="13385">MDGNASCEDVDNIDWDTEDELEIQDIPVSSCSRLTPPGEESVAGTGEASSSVDPSSHSKLVHHFIGMGFSEKLVTKAIEENGQGNTESILETLLTYSVSLTHFETLSCSFFLHRLSPLILIGAL</sequence>
<dbReference type="InterPro" id="IPR009060">
    <property type="entry name" value="UBA-like_sf"/>
</dbReference>
<dbReference type="Gene3D" id="1.10.8.10">
    <property type="entry name" value="DNA helicase RuvA subunit, C-terminal domain"/>
    <property type="match status" value="1"/>
</dbReference>
<evidence type="ECO:0000259" key="2">
    <source>
        <dbReference type="PROSITE" id="PS50030"/>
    </source>
</evidence>
<proteinExistence type="predicted"/>